<reference evidence="2" key="1">
    <citation type="submission" date="2023-10" db="EMBL/GenBank/DDBJ databases">
        <authorList>
            <person name="Chen Y."/>
            <person name="Shah S."/>
            <person name="Dougan E. K."/>
            <person name="Thang M."/>
            <person name="Chan C."/>
        </authorList>
    </citation>
    <scope>NUCLEOTIDE SEQUENCE [LARGE SCALE GENOMIC DNA]</scope>
</reference>
<protein>
    <submittedName>
        <fullName evidence="2">Uncharacterized protein</fullName>
    </submittedName>
</protein>
<feature type="signal peptide" evidence="1">
    <location>
        <begin position="1"/>
        <end position="22"/>
    </location>
</feature>
<accession>A0ABN9TFF7</accession>
<proteinExistence type="predicted"/>
<evidence type="ECO:0000313" key="2">
    <source>
        <dbReference type="EMBL" id="CAK0844543.1"/>
    </source>
</evidence>
<gene>
    <name evidence="2" type="ORF">PCOR1329_LOCUS38619</name>
</gene>
<dbReference type="Proteomes" id="UP001189429">
    <property type="component" value="Unassembled WGS sequence"/>
</dbReference>
<feature type="chain" id="PRO_5046767312" evidence="1">
    <location>
        <begin position="23"/>
        <end position="131"/>
    </location>
</feature>
<dbReference type="EMBL" id="CAUYUJ010014672">
    <property type="protein sequence ID" value="CAK0844543.1"/>
    <property type="molecule type" value="Genomic_DNA"/>
</dbReference>
<keyword evidence="1" id="KW-0732">Signal</keyword>
<evidence type="ECO:0000256" key="1">
    <source>
        <dbReference type="SAM" id="SignalP"/>
    </source>
</evidence>
<sequence>MLPMPTLPRALMLVLLSPMAGAVNGTVEHRHHRTWSLAGKWKPHREHTSVSTMLKKREGCPLWCKMSRGGWERKCKYEKCGGSCWDCKWSDTFKAYNFELTWYREHARLQGESLIVPEDVKPGGVTTAVGF</sequence>
<keyword evidence="3" id="KW-1185">Reference proteome</keyword>
<evidence type="ECO:0000313" key="3">
    <source>
        <dbReference type="Proteomes" id="UP001189429"/>
    </source>
</evidence>
<comment type="caution">
    <text evidence="2">The sequence shown here is derived from an EMBL/GenBank/DDBJ whole genome shotgun (WGS) entry which is preliminary data.</text>
</comment>
<organism evidence="2 3">
    <name type="scientific">Prorocentrum cordatum</name>
    <dbReference type="NCBI Taxonomy" id="2364126"/>
    <lineage>
        <taxon>Eukaryota</taxon>
        <taxon>Sar</taxon>
        <taxon>Alveolata</taxon>
        <taxon>Dinophyceae</taxon>
        <taxon>Prorocentrales</taxon>
        <taxon>Prorocentraceae</taxon>
        <taxon>Prorocentrum</taxon>
    </lineage>
</organism>
<name>A0ABN9TFF7_9DINO</name>